<dbReference type="Pfam" id="PF01753">
    <property type="entry name" value="zf-MYND"/>
    <property type="match status" value="1"/>
</dbReference>
<dbReference type="Gene3D" id="6.10.140.2220">
    <property type="match status" value="1"/>
</dbReference>
<evidence type="ECO:0000256" key="2">
    <source>
        <dbReference type="ARBA" id="ARBA00022771"/>
    </source>
</evidence>
<keyword evidence="2 4" id="KW-0863">Zinc-finger</keyword>
<proteinExistence type="predicted"/>
<dbReference type="OrthoDB" id="432970at2759"/>
<name>A0A4V1X2Y6_9PLEO</name>
<dbReference type="SUPFAM" id="SSF144232">
    <property type="entry name" value="HIT/MYND zinc finger-like"/>
    <property type="match status" value="1"/>
</dbReference>
<reference evidence="7" key="1">
    <citation type="journal article" date="2019" name="bioRxiv">
        <title>Genomics, evolutionary history and diagnostics of the Alternaria alternata species group including apple and Asian pear pathotypes.</title>
        <authorList>
            <person name="Armitage A.D."/>
            <person name="Cockerton H.M."/>
            <person name="Sreenivasaprasad S."/>
            <person name="Woodhall J.W."/>
            <person name="Lane C.R."/>
            <person name="Harrison R.J."/>
            <person name="Clarkson J.P."/>
        </authorList>
    </citation>
    <scope>NUCLEOTIDE SEQUENCE [LARGE SCALE GENOMIC DNA]</scope>
    <source>
        <strain evidence="7">RGR 97.0016</strain>
    </source>
</reference>
<evidence type="ECO:0000313" key="7">
    <source>
        <dbReference type="Proteomes" id="UP000293823"/>
    </source>
</evidence>
<comment type="caution">
    <text evidence="6">The sequence shown here is derived from an EMBL/GenBank/DDBJ whole genome shotgun (WGS) entry which is preliminary data.</text>
</comment>
<feature type="domain" description="MYND-type" evidence="5">
    <location>
        <begin position="9"/>
        <end position="52"/>
    </location>
</feature>
<organism evidence="6 7">
    <name type="scientific">Alternaria arborescens</name>
    <dbReference type="NCBI Taxonomy" id="156630"/>
    <lineage>
        <taxon>Eukaryota</taxon>
        <taxon>Fungi</taxon>
        <taxon>Dikarya</taxon>
        <taxon>Ascomycota</taxon>
        <taxon>Pezizomycotina</taxon>
        <taxon>Dothideomycetes</taxon>
        <taxon>Pleosporomycetidae</taxon>
        <taxon>Pleosporales</taxon>
        <taxon>Pleosporineae</taxon>
        <taxon>Pleosporaceae</taxon>
        <taxon>Alternaria</taxon>
        <taxon>Alternaria sect. Alternaria</taxon>
    </lineage>
</organism>
<dbReference type="AlphaFoldDB" id="A0A4V1X2Y6"/>
<dbReference type="InterPro" id="IPR002893">
    <property type="entry name" value="Znf_MYND"/>
</dbReference>
<dbReference type="PROSITE" id="PS50865">
    <property type="entry name" value="ZF_MYND_2"/>
    <property type="match status" value="1"/>
</dbReference>
<keyword evidence="7" id="KW-1185">Reference proteome</keyword>
<keyword evidence="1" id="KW-0479">Metal-binding</keyword>
<keyword evidence="3" id="KW-0862">Zinc</keyword>
<dbReference type="GO" id="GO:0008270">
    <property type="term" value="F:zinc ion binding"/>
    <property type="evidence" value="ECO:0007669"/>
    <property type="project" value="UniProtKB-KW"/>
</dbReference>
<evidence type="ECO:0000256" key="4">
    <source>
        <dbReference type="PROSITE-ProRule" id="PRU00134"/>
    </source>
</evidence>
<gene>
    <name evidence="6" type="ORF">AA0113_g9282</name>
</gene>
<accession>A0A4V1X2Y6</accession>
<dbReference type="EMBL" id="PEJP01000041">
    <property type="protein sequence ID" value="RYO54118.1"/>
    <property type="molecule type" value="Genomic_DNA"/>
</dbReference>
<evidence type="ECO:0000256" key="1">
    <source>
        <dbReference type="ARBA" id="ARBA00022723"/>
    </source>
</evidence>
<evidence type="ECO:0000259" key="5">
    <source>
        <dbReference type="PROSITE" id="PS50865"/>
    </source>
</evidence>
<evidence type="ECO:0000256" key="3">
    <source>
        <dbReference type="ARBA" id="ARBA00022833"/>
    </source>
</evidence>
<dbReference type="Proteomes" id="UP000293823">
    <property type="component" value="Unassembled WGS sequence"/>
</dbReference>
<evidence type="ECO:0000313" key="6">
    <source>
        <dbReference type="EMBL" id="RYO54118.1"/>
    </source>
</evidence>
<protein>
    <recommendedName>
        <fullName evidence="5">MYND-type domain-containing protein</fullName>
    </recommendedName>
</protein>
<sequence length="255" mass="28534">MSNMAPKSCANCKKTAADCGLASLQQCSKYKTTDYCGRDCQKADWKTHKKICAQQANANAGFPPNTTHSTNYSAPRMKSLEQHVPDPFARLDDGKYLHDCPEKDVYRLLIDTFRMCSEDDMKLENKPTPNSIYTGNPSSIEPFKKFLGQAATRRDLLPPWWDVEHRAECEKFAESGEWNDVRNKVSKAQMVQHYGDDRAPMQLRVLAEAVYGVQSMGQNGAGMRKMIRSMESGGPGNGNVMSMMDISRMMGGIGR</sequence>